<dbReference type="Proteomes" id="UP000186922">
    <property type="component" value="Unassembled WGS sequence"/>
</dbReference>
<dbReference type="AlphaFoldDB" id="A0A1D1VE04"/>
<proteinExistence type="predicted"/>
<protein>
    <submittedName>
        <fullName evidence="2">Uncharacterized protein</fullName>
    </submittedName>
</protein>
<feature type="region of interest" description="Disordered" evidence="1">
    <location>
        <begin position="332"/>
        <end position="356"/>
    </location>
</feature>
<gene>
    <name evidence="2" type="primary">RvY_08466-1</name>
    <name evidence="2" type="synonym">RvY_08466.1</name>
    <name evidence="2" type="ORF">RvY_08466</name>
</gene>
<feature type="region of interest" description="Disordered" evidence="1">
    <location>
        <begin position="1"/>
        <end position="41"/>
    </location>
</feature>
<keyword evidence="3" id="KW-1185">Reference proteome</keyword>
<sequence length="385" mass="42485">MPSRRPSPNKKLLDVDEKFGGPCIRKDKHHQSRSLSPLHGYRSNSIDRARIIEEQKQAKQAEEFAAALETVHQMKVRMETQQHLNKFSANSPVPFFPTSVAHSCVGPYGQTIGIHQPYVNHSTRNMPQNYPGGYCNQNMAHTHHQDVDIGYRSTAPYLPHDHGDKNHTSYISQQQPVSSGHFPVQTPVPLGYYGGYDRQGPNWTHPAVYPITDATNFPHHLAPQEPVTYHPLTDTILNSAGGEPYYYQNSANDSSGWNDLVSQSTYHCFVEPALEGGSASGTNREQNIADQNLGLPVSIAKPLLPTVKLNQRFLTMDDLDLLILELEKSSSATAGSTDANGETDTASPPGEVADSVRPVCGNAEELGSEVERSCTLFGLMEWLKS</sequence>
<accession>A0A1D1VE04</accession>
<evidence type="ECO:0000313" key="2">
    <source>
        <dbReference type="EMBL" id="GAU97113.1"/>
    </source>
</evidence>
<feature type="compositionally biased region" description="Polar residues" evidence="1">
    <location>
        <begin position="332"/>
        <end position="346"/>
    </location>
</feature>
<dbReference type="EMBL" id="BDGG01000004">
    <property type="protein sequence ID" value="GAU97113.1"/>
    <property type="molecule type" value="Genomic_DNA"/>
</dbReference>
<evidence type="ECO:0000256" key="1">
    <source>
        <dbReference type="SAM" id="MobiDB-lite"/>
    </source>
</evidence>
<evidence type="ECO:0000313" key="3">
    <source>
        <dbReference type="Proteomes" id="UP000186922"/>
    </source>
</evidence>
<name>A0A1D1VE04_RAMVA</name>
<reference evidence="2 3" key="1">
    <citation type="journal article" date="2016" name="Nat. Commun.">
        <title>Extremotolerant tardigrade genome and improved radiotolerance of human cultured cells by tardigrade-unique protein.</title>
        <authorList>
            <person name="Hashimoto T."/>
            <person name="Horikawa D.D."/>
            <person name="Saito Y."/>
            <person name="Kuwahara H."/>
            <person name="Kozuka-Hata H."/>
            <person name="Shin-I T."/>
            <person name="Minakuchi Y."/>
            <person name="Ohishi K."/>
            <person name="Motoyama A."/>
            <person name="Aizu T."/>
            <person name="Enomoto A."/>
            <person name="Kondo K."/>
            <person name="Tanaka S."/>
            <person name="Hara Y."/>
            <person name="Koshikawa S."/>
            <person name="Sagara H."/>
            <person name="Miura T."/>
            <person name="Yokobori S."/>
            <person name="Miyagawa K."/>
            <person name="Suzuki Y."/>
            <person name="Kubo T."/>
            <person name="Oyama M."/>
            <person name="Kohara Y."/>
            <person name="Fujiyama A."/>
            <person name="Arakawa K."/>
            <person name="Katayama T."/>
            <person name="Toyoda A."/>
            <person name="Kunieda T."/>
        </authorList>
    </citation>
    <scope>NUCLEOTIDE SEQUENCE [LARGE SCALE GENOMIC DNA]</scope>
    <source>
        <strain evidence="2 3">YOKOZUNA-1</strain>
    </source>
</reference>
<organism evidence="2 3">
    <name type="scientific">Ramazzottius varieornatus</name>
    <name type="common">Water bear</name>
    <name type="synonym">Tardigrade</name>
    <dbReference type="NCBI Taxonomy" id="947166"/>
    <lineage>
        <taxon>Eukaryota</taxon>
        <taxon>Metazoa</taxon>
        <taxon>Ecdysozoa</taxon>
        <taxon>Tardigrada</taxon>
        <taxon>Eutardigrada</taxon>
        <taxon>Parachela</taxon>
        <taxon>Hypsibioidea</taxon>
        <taxon>Ramazzottiidae</taxon>
        <taxon>Ramazzottius</taxon>
    </lineage>
</organism>
<comment type="caution">
    <text evidence="2">The sequence shown here is derived from an EMBL/GenBank/DDBJ whole genome shotgun (WGS) entry which is preliminary data.</text>
</comment>